<keyword evidence="2" id="KW-1185">Reference proteome</keyword>
<dbReference type="HOGENOM" id="CLU_2496096_0_0_5"/>
<organism evidence="1 2">
    <name type="scientific">Salipiger mucosus DSM 16094</name>
    <dbReference type="NCBI Taxonomy" id="1123237"/>
    <lineage>
        <taxon>Bacteria</taxon>
        <taxon>Pseudomonadati</taxon>
        <taxon>Pseudomonadota</taxon>
        <taxon>Alphaproteobacteria</taxon>
        <taxon>Rhodobacterales</taxon>
        <taxon>Roseobacteraceae</taxon>
        <taxon>Salipiger</taxon>
    </lineage>
</organism>
<gene>
    <name evidence="1" type="ORF">Salmuc_00087</name>
</gene>
<dbReference type="Proteomes" id="UP000015347">
    <property type="component" value="Unassembled WGS sequence"/>
</dbReference>
<name>S9RNS0_9RHOB</name>
<proteinExistence type="predicted"/>
<sequence length="86" mass="10188">MRRGYRGRILGTLCQRKVPVRFTAAHQFGVDFLRQLELPLRHYNRWSALADLHCAAFSEDPNHRGGWRITNNPNLPRDWSISYRRP</sequence>
<dbReference type="STRING" id="1123237.Salmuc_00087"/>
<comment type="caution">
    <text evidence="1">The sequence shown here is derived from an EMBL/GenBank/DDBJ whole genome shotgun (WGS) entry which is preliminary data.</text>
</comment>
<dbReference type="EMBL" id="APVH01000072">
    <property type="protein sequence ID" value="EPX75599.1"/>
    <property type="molecule type" value="Genomic_DNA"/>
</dbReference>
<reference evidence="2" key="1">
    <citation type="journal article" date="2014" name="Stand. Genomic Sci.">
        <title>Genome sequence of the exopolysaccharide-producing Salipiger mucosus type strain (DSM 16094(T)), a moderately halophilic member of the Roseobacter clade.</title>
        <authorList>
            <person name="Riedel T."/>
            <person name="Spring S."/>
            <person name="Fiebig A."/>
            <person name="Petersen J."/>
            <person name="Kyrpides N.C."/>
            <person name="Goker M."/>
            <person name="Klenk H.P."/>
        </authorList>
    </citation>
    <scope>NUCLEOTIDE SEQUENCE [LARGE SCALE GENOMIC DNA]</scope>
    <source>
        <strain evidence="2">DSM 16094</strain>
    </source>
</reference>
<evidence type="ECO:0000313" key="2">
    <source>
        <dbReference type="Proteomes" id="UP000015347"/>
    </source>
</evidence>
<evidence type="ECO:0000313" key="1">
    <source>
        <dbReference type="EMBL" id="EPX75599.1"/>
    </source>
</evidence>
<accession>S9RNS0</accession>
<protein>
    <submittedName>
        <fullName evidence="1">Uncharacterized protein</fullName>
    </submittedName>
</protein>
<dbReference type="AlphaFoldDB" id="S9RNS0"/>